<organism evidence="3 4">
    <name type="scientific">Lacticaseibacillus nasuensis JCM 17158</name>
    <dbReference type="NCBI Taxonomy" id="1291734"/>
    <lineage>
        <taxon>Bacteria</taxon>
        <taxon>Bacillati</taxon>
        <taxon>Bacillota</taxon>
        <taxon>Bacilli</taxon>
        <taxon>Lactobacillales</taxon>
        <taxon>Lactobacillaceae</taxon>
        <taxon>Lacticaseibacillus</taxon>
    </lineage>
</organism>
<dbReference type="SMART" id="SM00829">
    <property type="entry name" value="PKS_ER"/>
    <property type="match status" value="1"/>
</dbReference>
<dbReference type="STRING" id="1291734.FD02_GL000199"/>
<dbReference type="Pfam" id="PF00107">
    <property type="entry name" value="ADH_zinc_N"/>
    <property type="match status" value="1"/>
</dbReference>
<evidence type="ECO:0000259" key="2">
    <source>
        <dbReference type="SMART" id="SM00829"/>
    </source>
</evidence>
<dbReference type="PANTHER" id="PTHR44154:SF1">
    <property type="entry name" value="QUINONE OXIDOREDUCTASE"/>
    <property type="match status" value="1"/>
</dbReference>
<dbReference type="InterPro" id="IPR011032">
    <property type="entry name" value="GroES-like_sf"/>
</dbReference>
<dbReference type="EMBL" id="AZDJ01000030">
    <property type="protein sequence ID" value="KRK71015.1"/>
    <property type="molecule type" value="Genomic_DNA"/>
</dbReference>
<proteinExistence type="predicted"/>
<reference evidence="3 4" key="1">
    <citation type="journal article" date="2015" name="Genome Announc.">
        <title>Expanding the biotechnology potential of lactobacilli through comparative genomics of 213 strains and associated genera.</title>
        <authorList>
            <person name="Sun Z."/>
            <person name="Harris H.M."/>
            <person name="McCann A."/>
            <person name="Guo C."/>
            <person name="Argimon S."/>
            <person name="Zhang W."/>
            <person name="Yang X."/>
            <person name="Jeffery I.B."/>
            <person name="Cooney J.C."/>
            <person name="Kagawa T.F."/>
            <person name="Liu W."/>
            <person name="Song Y."/>
            <person name="Salvetti E."/>
            <person name="Wrobel A."/>
            <person name="Rasinkangas P."/>
            <person name="Parkhill J."/>
            <person name="Rea M.C."/>
            <person name="O'Sullivan O."/>
            <person name="Ritari J."/>
            <person name="Douillard F.P."/>
            <person name="Paul Ross R."/>
            <person name="Yang R."/>
            <person name="Briner A.E."/>
            <person name="Felis G.E."/>
            <person name="de Vos W.M."/>
            <person name="Barrangou R."/>
            <person name="Klaenhammer T.R."/>
            <person name="Caufield P.W."/>
            <person name="Cui Y."/>
            <person name="Zhang H."/>
            <person name="O'Toole P.W."/>
        </authorList>
    </citation>
    <scope>NUCLEOTIDE SEQUENCE [LARGE SCALE GENOMIC DNA]</scope>
    <source>
        <strain evidence="3 4">JCM 17158</strain>
    </source>
</reference>
<sequence length="306" mass="30891">MRAFGLTQPGGPEVLTAVDIPTPIVGAGDILIETMAVGLNNRERLTRQTAPAGPLTLPGADVAGIVRNLGTDIANVAVGDRVVAHTSHAYAEWAVSRQTDTVVLPSTVDFVTAASVVTTGITAYRAVTDYAHLRAGETLIVRGASGGVGNLIVQLAASLGVKVIGVASAAHQATVLAAGAQEFVAYDRQNVTAALRGRADVVINVAAEGTGADSDAALVTPAGRVVTVAHGTPRFANGIPITHLRPGGPTSDAAALGAIIALVAAGKLHQPIAQVLPFTLAGFRAGHHLLDAPPGGRIVISRAAQS</sequence>
<dbReference type="Gene3D" id="3.90.180.10">
    <property type="entry name" value="Medium-chain alcohol dehydrogenases, catalytic domain"/>
    <property type="match status" value="1"/>
</dbReference>
<dbReference type="Proteomes" id="UP000051804">
    <property type="component" value="Unassembled WGS sequence"/>
</dbReference>
<dbReference type="GO" id="GO:0016491">
    <property type="term" value="F:oxidoreductase activity"/>
    <property type="evidence" value="ECO:0007669"/>
    <property type="project" value="InterPro"/>
</dbReference>
<keyword evidence="1" id="KW-0521">NADP</keyword>
<evidence type="ECO:0000256" key="1">
    <source>
        <dbReference type="ARBA" id="ARBA00022857"/>
    </source>
</evidence>
<evidence type="ECO:0000313" key="4">
    <source>
        <dbReference type="Proteomes" id="UP000051804"/>
    </source>
</evidence>
<feature type="domain" description="Enoyl reductase (ER)" evidence="2">
    <location>
        <begin position="10"/>
        <end position="300"/>
    </location>
</feature>
<accession>A0A0R1JW21</accession>
<dbReference type="PANTHER" id="PTHR44154">
    <property type="entry name" value="QUINONE OXIDOREDUCTASE"/>
    <property type="match status" value="1"/>
</dbReference>
<evidence type="ECO:0000313" key="3">
    <source>
        <dbReference type="EMBL" id="KRK71015.1"/>
    </source>
</evidence>
<dbReference type="SUPFAM" id="SSF51735">
    <property type="entry name" value="NAD(P)-binding Rossmann-fold domains"/>
    <property type="match status" value="1"/>
</dbReference>
<dbReference type="Pfam" id="PF08240">
    <property type="entry name" value="ADH_N"/>
    <property type="match status" value="1"/>
</dbReference>
<comment type="caution">
    <text evidence="3">The sequence shown here is derived from an EMBL/GenBank/DDBJ whole genome shotgun (WGS) entry which is preliminary data.</text>
</comment>
<protein>
    <submittedName>
        <fullName evidence="3">NADPH quinone reductase</fullName>
    </submittedName>
</protein>
<gene>
    <name evidence="3" type="ORF">FD02_GL000199</name>
</gene>
<dbReference type="AlphaFoldDB" id="A0A0R1JW21"/>
<dbReference type="InterPro" id="IPR051603">
    <property type="entry name" value="Zinc-ADH_QOR/CCCR"/>
</dbReference>
<dbReference type="InterPro" id="IPR020843">
    <property type="entry name" value="ER"/>
</dbReference>
<dbReference type="RefSeq" id="WP_056951673.1">
    <property type="nucleotide sequence ID" value="NZ_AZDJ01000030.1"/>
</dbReference>
<dbReference type="OrthoDB" id="9792162at2"/>
<dbReference type="CDD" id="cd05289">
    <property type="entry name" value="MDR_like_2"/>
    <property type="match status" value="1"/>
</dbReference>
<dbReference type="InterPro" id="IPR013149">
    <property type="entry name" value="ADH-like_C"/>
</dbReference>
<dbReference type="InterPro" id="IPR013154">
    <property type="entry name" value="ADH-like_N"/>
</dbReference>
<dbReference type="PATRIC" id="fig|1291734.4.peg.207"/>
<keyword evidence="4" id="KW-1185">Reference proteome</keyword>
<dbReference type="InterPro" id="IPR036291">
    <property type="entry name" value="NAD(P)-bd_dom_sf"/>
</dbReference>
<name>A0A0R1JW21_9LACO</name>
<dbReference type="Gene3D" id="3.40.50.720">
    <property type="entry name" value="NAD(P)-binding Rossmann-like Domain"/>
    <property type="match status" value="1"/>
</dbReference>
<dbReference type="SUPFAM" id="SSF50129">
    <property type="entry name" value="GroES-like"/>
    <property type="match status" value="1"/>
</dbReference>